<dbReference type="PROSITE" id="PS50082">
    <property type="entry name" value="WD_REPEATS_2"/>
    <property type="match status" value="2"/>
</dbReference>
<evidence type="ECO:0008006" key="7">
    <source>
        <dbReference type="Google" id="ProtNLM"/>
    </source>
</evidence>
<gene>
    <name evidence="5" type="ORF">CY34DRAFT_808228</name>
</gene>
<dbReference type="Pfam" id="PF00400">
    <property type="entry name" value="WD40"/>
    <property type="match status" value="4"/>
</dbReference>
<feature type="compositionally biased region" description="Polar residues" evidence="4">
    <location>
        <begin position="453"/>
        <end position="462"/>
    </location>
</feature>
<dbReference type="SMART" id="SM00320">
    <property type="entry name" value="WD40"/>
    <property type="match status" value="2"/>
</dbReference>
<dbReference type="STRING" id="930992.A0A0C9ZPD5"/>
<dbReference type="AlphaFoldDB" id="A0A0C9ZPD5"/>
<feature type="compositionally biased region" description="Polar residues" evidence="4">
    <location>
        <begin position="469"/>
        <end position="486"/>
    </location>
</feature>
<organism evidence="5 6">
    <name type="scientific">Suillus luteus UH-Slu-Lm8-n1</name>
    <dbReference type="NCBI Taxonomy" id="930992"/>
    <lineage>
        <taxon>Eukaryota</taxon>
        <taxon>Fungi</taxon>
        <taxon>Dikarya</taxon>
        <taxon>Basidiomycota</taxon>
        <taxon>Agaricomycotina</taxon>
        <taxon>Agaricomycetes</taxon>
        <taxon>Agaricomycetidae</taxon>
        <taxon>Boletales</taxon>
        <taxon>Suillineae</taxon>
        <taxon>Suillaceae</taxon>
        <taxon>Suillus</taxon>
    </lineage>
</organism>
<feature type="region of interest" description="Disordered" evidence="4">
    <location>
        <begin position="383"/>
        <end position="408"/>
    </location>
</feature>
<proteinExistence type="predicted"/>
<dbReference type="SUPFAM" id="SSF82171">
    <property type="entry name" value="DPP6 N-terminal domain-like"/>
    <property type="match status" value="1"/>
</dbReference>
<dbReference type="EMBL" id="KN835340">
    <property type="protein sequence ID" value="KIK39490.1"/>
    <property type="molecule type" value="Genomic_DNA"/>
</dbReference>
<keyword evidence="1 3" id="KW-0853">WD repeat</keyword>
<accession>A0A0C9ZPD5</accession>
<feature type="repeat" description="WD" evidence="3">
    <location>
        <begin position="44"/>
        <end position="76"/>
    </location>
</feature>
<feature type="region of interest" description="Disordered" evidence="4">
    <location>
        <begin position="446"/>
        <end position="527"/>
    </location>
</feature>
<reference evidence="5 6" key="1">
    <citation type="submission" date="2014-04" db="EMBL/GenBank/DDBJ databases">
        <authorList>
            <consortium name="DOE Joint Genome Institute"/>
            <person name="Kuo A."/>
            <person name="Ruytinx J."/>
            <person name="Rineau F."/>
            <person name="Colpaert J."/>
            <person name="Kohler A."/>
            <person name="Nagy L.G."/>
            <person name="Floudas D."/>
            <person name="Copeland A."/>
            <person name="Barry K.W."/>
            <person name="Cichocki N."/>
            <person name="Veneault-Fourrey C."/>
            <person name="LaButti K."/>
            <person name="Lindquist E.A."/>
            <person name="Lipzen A."/>
            <person name="Lundell T."/>
            <person name="Morin E."/>
            <person name="Murat C."/>
            <person name="Sun H."/>
            <person name="Tunlid A."/>
            <person name="Henrissat B."/>
            <person name="Grigoriev I.V."/>
            <person name="Hibbett D.S."/>
            <person name="Martin F."/>
            <person name="Nordberg H.P."/>
            <person name="Cantor M.N."/>
            <person name="Hua S.X."/>
        </authorList>
    </citation>
    <scope>NUCLEOTIDE SEQUENCE [LARGE SCALE GENOMIC DNA]</scope>
    <source>
        <strain evidence="5 6">UH-Slu-Lm8-n1</strain>
    </source>
</reference>
<feature type="compositionally biased region" description="Polar residues" evidence="4">
    <location>
        <begin position="503"/>
        <end position="515"/>
    </location>
</feature>
<dbReference type="HOGENOM" id="CLU_482474_0_0_1"/>
<dbReference type="OrthoDB" id="411991at2759"/>
<feature type="repeat" description="WD" evidence="3">
    <location>
        <begin position="87"/>
        <end position="128"/>
    </location>
</feature>
<name>A0A0C9ZPD5_9AGAM</name>
<feature type="compositionally biased region" description="Polar residues" evidence="4">
    <location>
        <begin position="395"/>
        <end position="404"/>
    </location>
</feature>
<dbReference type="Gene3D" id="2.130.10.10">
    <property type="entry name" value="YVTN repeat-like/Quinoprotein amine dehydrogenase"/>
    <property type="match status" value="2"/>
</dbReference>
<dbReference type="Proteomes" id="UP000054485">
    <property type="component" value="Unassembled WGS sequence"/>
</dbReference>
<feature type="region of interest" description="Disordered" evidence="4">
    <location>
        <begin position="322"/>
        <end position="363"/>
    </location>
</feature>
<evidence type="ECO:0000313" key="6">
    <source>
        <dbReference type="Proteomes" id="UP000054485"/>
    </source>
</evidence>
<protein>
    <recommendedName>
        <fullName evidence="7">WD40 repeat-like protein</fullName>
    </recommendedName>
</protein>
<evidence type="ECO:0000256" key="2">
    <source>
        <dbReference type="ARBA" id="ARBA00022737"/>
    </source>
</evidence>
<dbReference type="InterPro" id="IPR015943">
    <property type="entry name" value="WD40/YVTN_repeat-like_dom_sf"/>
</dbReference>
<sequence>MSTADALTCLAFSPDGHKIASGTARSGVTITDISSKSKYQLEMLADTHAHVTAVAWSPDGEKIISAFPDHTIRCWNAASTHPAGPPFRRHKDLILAMEFLPDSSHAISLSRDGELLIWDTGSGVVTQQVTVSSAAQTIFVAALSMDSNLLVTSDTKEGVAWEIPKCARMTDSEIALPDVPLLQAAIIPSSLPRVVLAFGDRSFWVWDVNTGKHDEARFEGLDEDDIPFAMAASPDGKLLALEIDGDISHPTHFYDMKGHELTNSNIRCTHPFAFSPDGKFFAASSVPSDSKDGSFKLVIHPVEEILDSSPLDVPAIITPKAKGKQPSLGYNPGFFDQPPRPSGSAKGRPIRLSSSSVHQETSARTIGREWRILPLPKIWNRIRHPRSSKAKSNVREPQQPSLRSASRERRILPVGSIWTRIRKPQFHRTASTAPVVEVAAAQAKRRTIISGPRRTTTAQSSGGAKAIPHSQSASTQEGAAQASSEIKINHQAAAASRLRHEATAQNDPAQSSRQAGRSGLGQDRIDIEDRESVDSGVVYAERDTESVIAHGCWNIFWNWLCYKAF</sequence>
<keyword evidence="2" id="KW-0677">Repeat</keyword>
<feature type="compositionally biased region" description="Polar residues" evidence="4">
    <location>
        <begin position="352"/>
        <end position="363"/>
    </location>
</feature>
<dbReference type="PROSITE" id="PS50294">
    <property type="entry name" value="WD_REPEATS_REGION"/>
    <property type="match status" value="2"/>
</dbReference>
<evidence type="ECO:0000256" key="4">
    <source>
        <dbReference type="SAM" id="MobiDB-lite"/>
    </source>
</evidence>
<evidence type="ECO:0000256" key="3">
    <source>
        <dbReference type="PROSITE-ProRule" id="PRU00221"/>
    </source>
</evidence>
<reference evidence="6" key="2">
    <citation type="submission" date="2015-01" db="EMBL/GenBank/DDBJ databases">
        <title>Evolutionary Origins and Diversification of the Mycorrhizal Mutualists.</title>
        <authorList>
            <consortium name="DOE Joint Genome Institute"/>
            <consortium name="Mycorrhizal Genomics Consortium"/>
            <person name="Kohler A."/>
            <person name="Kuo A."/>
            <person name="Nagy L.G."/>
            <person name="Floudas D."/>
            <person name="Copeland A."/>
            <person name="Barry K.W."/>
            <person name="Cichocki N."/>
            <person name="Veneault-Fourrey C."/>
            <person name="LaButti K."/>
            <person name="Lindquist E.A."/>
            <person name="Lipzen A."/>
            <person name="Lundell T."/>
            <person name="Morin E."/>
            <person name="Murat C."/>
            <person name="Riley R."/>
            <person name="Ohm R."/>
            <person name="Sun H."/>
            <person name="Tunlid A."/>
            <person name="Henrissat B."/>
            <person name="Grigoriev I.V."/>
            <person name="Hibbett D.S."/>
            <person name="Martin F."/>
        </authorList>
    </citation>
    <scope>NUCLEOTIDE SEQUENCE [LARGE SCALE GENOMIC DNA]</scope>
    <source>
        <strain evidence="6">UH-Slu-Lm8-n1</strain>
    </source>
</reference>
<evidence type="ECO:0000313" key="5">
    <source>
        <dbReference type="EMBL" id="KIK39490.1"/>
    </source>
</evidence>
<evidence type="ECO:0000256" key="1">
    <source>
        <dbReference type="ARBA" id="ARBA00022574"/>
    </source>
</evidence>
<dbReference type="InParanoid" id="A0A0C9ZPD5"/>
<dbReference type="PANTHER" id="PTHR19848">
    <property type="entry name" value="WD40 REPEAT PROTEIN"/>
    <property type="match status" value="1"/>
</dbReference>
<keyword evidence="6" id="KW-1185">Reference proteome</keyword>
<dbReference type="PANTHER" id="PTHR19848:SF8">
    <property type="entry name" value="F-BOX AND WD REPEAT DOMAIN CONTAINING 7"/>
    <property type="match status" value="1"/>
</dbReference>
<dbReference type="InterPro" id="IPR001680">
    <property type="entry name" value="WD40_rpt"/>
</dbReference>